<keyword evidence="3" id="KW-0808">Transferase</keyword>
<dbReference type="OrthoDB" id="241498at2"/>
<dbReference type="GO" id="GO:0009088">
    <property type="term" value="P:threonine biosynthetic process"/>
    <property type="evidence" value="ECO:0007669"/>
    <property type="project" value="TreeGrafter"/>
</dbReference>
<dbReference type="InterPro" id="IPR050249">
    <property type="entry name" value="Pseudomonas-type_ThrB"/>
</dbReference>
<dbReference type="EMBL" id="FNJB01000004">
    <property type="protein sequence ID" value="SDO63651.1"/>
    <property type="molecule type" value="Genomic_DNA"/>
</dbReference>
<dbReference type="RefSeq" id="WP_091373067.1">
    <property type="nucleotide sequence ID" value="NZ_FNDV01000009.1"/>
</dbReference>
<keyword evidence="4" id="KW-1185">Reference proteome</keyword>
<keyword evidence="3" id="KW-0418">Kinase</keyword>
<dbReference type="GO" id="GO:0004672">
    <property type="term" value="F:protein kinase activity"/>
    <property type="evidence" value="ECO:0007669"/>
    <property type="project" value="InterPro"/>
</dbReference>
<evidence type="ECO:0000256" key="1">
    <source>
        <dbReference type="ARBA" id="ARBA00038240"/>
    </source>
</evidence>
<comment type="similarity">
    <text evidence="1">Belongs to the pseudomonas-type ThrB family.</text>
</comment>
<dbReference type="Proteomes" id="UP000199651">
    <property type="component" value="Unassembled WGS sequence"/>
</dbReference>
<dbReference type="AlphaFoldDB" id="A0A1H0L6P8"/>
<dbReference type="SUPFAM" id="SSF56112">
    <property type="entry name" value="Protein kinase-like (PK-like)"/>
    <property type="match status" value="1"/>
</dbReference>
<protein>
    <submittedName>
        <fullName evidence="3">Ser/Thr protein kinase RdoA involved in Cpx stress response, MazF antagonist</fullName>
    </submittedName>
</protein>
<dbReference type="PROSITE" id="PS00109">
    <property type="entry name" value="PROTEIN_KINASE_TYR"/>
    <property type="match status" value="1"/>
</dbReference>
<accession>A0A1H0L6P8</accession>
<dbReference type="InterPro" id="IPR008266">
    <property type="entry name" value="Tyr_kinase_AS"/>
</dbReference>
<gene>
    <name evidence="3" type="ORF">SAMN05192558_10426</name>
</gene>
<feature type="domain" description="Aminoglycoside phosphotransferase" evidence="2">
    <location>
        <begin position="33"/>
        <end position="276"/>
    </location>
</feature>
<dbReference type="PANTHER" id="PTHR21064">
    <property type="entry name" value="AMINOGLYCOSIDE PHOSPHOTRANSFERASE DOMAIN-CONTAINING PROTEIN-RELATED"/>
    <property type="match status" value="1"/>
</dbReference>
<name>A0A1H0L6P8_9PSEU</name>
<evidence type="ECO:0000313" key="4">
    <source>
        <dbReference type="Proteomes" id="UP000199651"/>
    </source>
</evidence>
<evidence type="ECO:0000313" key="3">
    <source>
        <dbReference type="EMBL" id="SDO63651.1"/>
    </source>
</evidence>
<evidence type="ECO:0000259" key="2">
    <source>
        <dbReference type="Pfam" id="PF01636"/>
    </source>
</evidence>
<dbReference type="Pfam" id="PF01636">
    <property type="entry name" value="APH"/>
    <property type="match status" value="1"/>
</dbReference>
<reference evidence="4" key="1">
    <citation type="submission" date="2016-10" db="EMBL/GenBank/DDBJ databases">
        <authorList>
            <person name="Varghese N."/>
            <person name="Submissions S."/>
        </authorList>
    </citation>
    <scope>NUCLEOTIDE SEQUENCE [LARGE SCALE GENOMIC DNA]</scope>
    <source>
        <strain evidence="4">IBRC-M 10655</strain>
    </source>
</reference>
<dbReference type="Gene3D" id="3.90.1200.10">
    <property type="match status" value="1"/>
</dbReference>
<sequence length="336" mass="37016">MIIDRESAEDVARSALPHYGPKVSASLTFVKYRENYVFKVVDETGRSYALRLHRGGYRSDEELLEELTLLASLSASGLQVPQVRRTVAGMPFCHVVDAEGDIHQVDMLDWVEGASPLGDIGDAFLGLEEVDASSFSALGRLIADLHLKVSGSLRPESSVRRAWDADGLIGSAPLWGDPLRLFEDLDAGGVVVAEAATKLHKQLTAYGKNIERYGMVHADFTPENVLVRDGQMTIIDFDDSGPGYYVFDLATAAFFYLPHRRGEEIVASLLAGYEEVRPLTDVDRSIWKPMLLARGLTYLGWAAERPGDPTSDFIAEHVRPFVVRLAQDYMGAAELV</sequence>
<dbReference type="PANTHER" id="PTHR21064:SF6">
    <property type="entry name" value="AMINOGLYCOSIDE PHOSPHOTRANSFERASE DOMAIN-CONTAINING PROTEIN"/>
    <property type="match status" value="1"/>
</dbReference>
<dbReference type="STRING" id="504798.SAMN05421871_109273"/>
<dbReference type="InterPro" id="IPR011009">
    <property type="entry name" value="Kinase-like_dom_sf"/>
</dbReference>
<proteinExistence type="inferred from homology"/>
<organism evidence="3 4">
    <name type="scientific">Actinokineospora alba</name>
    <dbReference type="NCBI Taxonomy" id="504798"/>
    <lineage>
        <taxon>Bacteria</taxon>
        <taxon>Bacillati</taxon>
        <taxon>Actinomycetota</taxon>
        <taxon>Actinomycetes</taxon>
        <taxon>Pseudonocardiales</taxon>
        <taxon>Pseudonocardiaceae</taxon>
        <taxon>Actinokineospora</taxon>
    </lineage>
</organism>
<dbReference type="GO" id="GO:0004413">
    <property type="term" value="F:homoserine kinase activity"/>
    <property type="evidence" value="ECO:0007669"/>
    <property type="project" value="TreeGrafter"/>
</dbReference>
<dbReference type="InterPro" id="IPR002575">
    <property type="entry name" value="Aminoglycoside_PTrfase"/>
</dbReference>